<reference evidence="4" key="1">
    <citation type="journal article" date="2014" name="Nat. Genet.">
        <title>Genome of the human hookworm Necator americanus.</title>
        <authorList>
            <person name="Tang Y.T."/>
            <person name="Gao X."/>
            <person name="Rosa B.A."/>
            <person name="Abubucker S."/>
            <person name="Hallsworth-Pepin K."/>
            <person name="Martin J."/>
            <person name="Tyagi R."/>
            <person name="Heizer E."/>
            <person name="Zhang X."/>
            <person name="Bhonagiri-Palsikar V."/>
            <person name="Minx P."/>
            <person name="Warren W.C."/>
            <person name="Wang Q."/>
            <person name="Zhan B."/>
            <person name="Hotez P.J."/>
            <person name="Sternberg P.W."/>
            <person name="Dougall A."/>
            <person name="Gaze S.T."/>
            <person name="Mulvenna J."/>
            <person name="Sotillo J."/>
            <person name="Ranganathan S."/>
            <person name="Rabelo E.M."/>
            <person name="Wilson R.K."/>
            <person name="Felgner P.L."/>
            <person name="Bethony J."/>
            <person name="Hawdon J.M."/>
            <person name="Gasser R.B."/>
            <person name="Loukas A."/>
            <person name="Mitreva M."/>
        </authorList>
    </citation>
    <scope>NUCLEOTIDE SEQUENCE [LARGE SCALE GENOMIC DNA]</scope>
</reference>
<keyword evidence="1" id="KW-0233">DNA recombination</keyword>
<dbReference type="GO" id="GO:0043139">
    <property type="term" value="F:5'-3' DNA helicase activity"/>
    <property type="evidence" value="ECO:0007669"/>
    <property type="project" value="UniProtKB-EC"/>
</dbReference>
<gene>
    <name evidence="3" type="ORF">NECAME_05257</name>
</gene>
<dbReference type="STRING" id="51031.W2SKZ1"/>
<dbReference type="EC" id="5.6.2.3" evidence="1"/>
<keyword evidence="4" id="KW-1185">Reference proteome</keyword>
<dbReference type="GO" id="GO:0006310">
    <property type="term" value="P:DNA recombination"/>
    <property type="evidence" value="ECO:0007669"/>
    <property type="project" value="UniProtKB-KW"/>
</dbReference>
<dbReference type="InterPro" id="IPR027417">
    <property type="entry name" value="P-loop_NTPase"/>
</dbReference>
<dbReference type="GO" id="GO:0016887">
    <property type="term" value="F:ATP hydrolysis activity"/>
    <property type="evidence" value="ECO:0007669"/>
    <property type="project" value="RHEA"/>
</dbReference>
<keyword evidence="1" id="KW-0378">Hydrolase</keyword>
<evidence type="ECO:0000259" key="2">
    <source>
        <dbReference type="Pfam" id="PF05970"/>
    </source>
</evidence>
<dbReference type="Pfam" id="PF05970">
    <property type="entry name" value="PIF1"/>
    <property type="match status" value="1"/>
</dbReference>
<dbReference type="GO" id="GO:0006281">
    <property type="term" value="P:DNA repair"/>
    <property type="evidence" value="ECO:0007669"/>
    <property type="project" value="UniProtKB-KW"/>
</dbReference>
<feature type="domain" description="DNA helicase Pif1-like DEAD-box helicase" evidence="2">
    <location>
        <begin position="11"/>
        <end position="76"/>
    </location>
</feature>
<comment type="similarity">
    <text evidence="1">Belongs to the helicase family.</text>
</comment>
<dbReference type="OrthoDB" id="5854156at2759"/>
<dbReference type="Proteomes" id="UP000053676">
    <property type="component" value="Unassembled WGS sequence"/>
</dbReference>
<evidence type="ECO:0000256" key="1">
    <source>
        <dbReference type="RuleBase" id="RU363044"/>
    </source>
</evidence>
<keyword evidence="1" id="KW-0547">Nucleotide-binding</keyword>
<evidence type="ECO:0000313" key="3">
    <source>
        <dbReference type="EMBL" id="ETN69402.1"/>
    </source>
</evidence>
<proteinExistence type="inferred from homology"/>
<protein>
    <recommendedName>
        <fullName evidence="1">ATP-dependent DNA helicase</fullName>
        <ecNumber evidence="1">5.6.2.3</ecNumber>
    </recommendedName>
</protein>
<organism evidence="3 4">
    <name type="scientific">Necator americanus</name>
    <name type="common">Human hookworm</name>
    <dbReference type="NCBI Taxonomy" id="51031"/>
    <lineage>
        <taxon>Eukaryota</taxon>
        <taxon>Metazoa</taxon>
        <taxon>Ecdysozoa</taxon>
        <taxon>Nematoda</taxon>
        <taxon>Chromadorea</taxon>
        <taxon>Rhabditida</taxon>
        <taxon>Rhabditina</taxon>
        <taxon>Rhabditomorpha</taxon>
        <taxon>Strongyloidea</taxon>
        <taxon>Ancylostomatidae</taxon>
        <taxon>Bunostominae</taxon>
        <taxon>Necator</taxon>
    </lineage>
</organism>
<dbReference type="GO" id="GO:0000723">
    <property type="term" value="P:telomere maintenance"/>
    <property type="evidence" value="ECO:0007669"/>
    <property type="project" value="InterPro"/>
</dbReference>
<sequence>MGDGHRTSLMEGQQKETRHLMVTETIIWDEISMTPKRALEAVDGLLSDIMQNDRHFGGKLLIIEGDFRQELPIVAARQLCEFVRDKFCSVSNSLAPS</sequence>
<dbReference type="PANTHER" id="PTHR10492:SF57">
    <property type="entry name" value="ATP-DEPENDENT DNA HELICASE"/>
    <property type="match status" value="1"/>
</dbReference>
<comment type="catalytic activity">
    <reaction evidence="1">
        <text>ATP + H2O = ADP + phosphate + H(+)</text>
        <dbReference type="Rhea" id="RHEA:13065"/>
        <dbReference type="ChEBI" id="CHEBI:15377"/>
        <dbReference type="ChEBI" id="CHEBI:15378"/>
        <dbReference type="ChEBI" id="CHEBI:30616"/>
        <dbReference type="ChEBI" id="CHEBI:43474"/>
        <dbReference type="ChEBI" id="CHEBI:456216"/>
        <dbReference type="EC" id="5.6.2.3"/>
    </reaction>
</comment>
<dbReference type="GO" id="GO:0005524">
    <property type="term" value="F:ATP binding"/>
    <property type="evidence" value="ECO:0007669"/>
    <property type="project" value="UniProtKB-KW"/>
</dbReference>
<evidence type="ECO:0000313" key="4">
    <source>
        <dbReference type="Proteomes" id="UP000053676"/>
    </source>
</evidence>
<keyword evidence="1" id="KW-0067">ATP-binding</keyword>
<dbReference type="EMBL" id="KI669112">
    <property type="protein sequence ID" value="ETN69402.1"/>
    <property type="molecule type" value="Genomic_DNA"/>
</dbReference>
<dbReference type="Gene3D" id="3.40.50.300">
    <property type="entry name" value="P-loop containing nucleotide triphosphate hydrolases"/>
    <property type="match status" value="1"/>
</dbReference>
<keyword evidence="1" id="KW-0227">DNA damage</keyword>
<dbReference type="PANTHER" id="PTHR10492">
    <property type="match status" value="1"/>
</dbReference>
<name>W2SKZ1_NECAM</name>
<dbReference type="InterPro" id="IPR010285">
    <property type="entry name" value="DNA_helicase_pif1-like_DEAD"/>
</dbReference>
<keyword evidence="1" id="KW-0347">Helicase</keyword>
<comment type="cofactor">
    <cofactor evidence="1">
        <name>Mg(2+)</name>
        <dbReference type="ChEBI" id="CHEBI:18420"/>
    </cofactor>
</comment>
<keyword evidence="1" id="KW-0234">DNA repair</keyword>
<dbReference type="KEGG" id="nai:NECAME_05257"/>
<dbReference type="AlphaFoldDB" id="W2SKZ1"/>
<accession>W2SKZ1</accession>